<accession>A0A0E9V3H5</accession>
<dbReference type="EMBL" id="GBXM01036031">
    <property type="protein sequence ID" value="JAH72546.1"/>
    <property type="molecule type" value="Transcribed_RNA"/>
</dbReference>
<reference evidence="2" key="1">
    <citation type="submission" date="2014-11" db="EMBL/GenBank/DDBJ databases">
        <authorList>
            <person name="Amaro Gonzalez C."/>
        </authorList>
    </citation>
    <scope>NUCLEOTIDE SEQUENCE</scope>
</reference>
<name>A0A0E9V3H5_ANGAN</name>
<evidence type="ECO:0000313" key="2">
    <source>
        <dbReference type="EMBL" id="JAH72546.1"/>
    </source>
</evidence>
<feature type="region of interest" description="Disordered" evidence="1">
    <location>
        <begin position="1"/>
        <end position="32"/>
    </location>
</feature>
<reference evidence="2" key="2">
    <citation type="journal article" date="2015" name="Fish Shellfish Immunol.">
        <title>Early steps in the European eel (Anguilla anguilla)-Vibrio vulnificus interaction in the gills: Role of the RtxA13 toxin.</title>
        <authorList>
            <person name="Callol A."/>
            <person name="Pajuelo D."/>
            <person name="Ebbesson L."/>
            <person name="Teles M."/>
            <person name="MacKenzie S."/>
            <person name="Amaro C."/>
        </authorList>
    </citation>
    <scope>NUCLEOTIDE SEQUENCE</scope>
</reference>
<dbReference type="AlphaFoldDB" id="A0A0E9V3H5"/>
<organism evidence="2">
    <name type="scientific">Anguilla anguilla</name>
    <name type="common">European freshwater eel</name>
    <name type="synonym">Muraena anguilla</name>
    <dbReference type="NCBI Taxonomy" id="7936"/>
    <lineage>
        <taxon>Eukaryota</taxon>
        <taxon>Metazoa</taxon>
        <taxon>Chordata</taxon>
        <taxon>Craniata</taxon>
        <taxon>Vertebrata</taxon>
        <taxon>Euteleostomi</taxon>
        <taxon>Actinopterygii</taxon>
        <taxon>Neopterygii</taxon>
        <taxon>Teleostei</taxon>
        <taxon>Anguilliformes</taxon>
        <taxon>Anguillidae</taxon>
        <taxon>Anguilla</taxon>
    </lineage>
</organism>
<sequence>MQHTKLTHLKDENAQSRSLIFTPGVRRMDLTQ</sequence>
<protein>
    <submittedName>
        <fullName evidence="2">Uncharacterized protein</fullName>
    </submittedName>
</protein>
<proteinExistence type="predicted"/>
<evidence type="ECO:0000256" key="1">
    <source>
        <dbReference type="SAM" id="MobiDB-lite"/>
    </source>
</evidence>